<dbReference type="GO" id="GO:0047388">
    <property type="term" value="F:[glutamine synthetase]-adenylyl-L-tyrosine phosphorylase activity"/>
    <property type="evidence" value="ECO:0007669"/>
    <property type="project" value="UniProtKB-EC"/>
</dbReference>
<dbReference type="CDD" id="cd05401">
    <property type="entry name" value="NT_GlnE_GlnD_like"/>
    <property type="match status" value="2"/>
</dbReference>
<evidence type="ECO:0000256" key="7">
    <source>
        <dbReference type="HAMAP-Rule" id="MF_00802"/>
    </source>
</evidence>
<dbReference type="Proteomes" id="UP001358324">
    <property type="component" value="Unassembled WGS sequence"/>
</dbReference>
<evidence type="ECO:0000256" key="5">
    <source>
        <dbReference type="ARBA" id="ARBA00022842"/>
    </source>
</evidence>
<evidence type="ECO:0000256" key="3">
    <source>
        <dbReference type="ARBA" id="ARBA00022741"/>
    </source>
</evidence>
<keyword evidence="4 7" id="KW-0067">ATP-binding</keyword>
<dbReference type="NCBIfam" id="NF008292">
    <property type="entry name" value="PRK11072.1"/>
    <property type="match status" value="1"/>
</dbReference>
<proteinExistence type="inferred from homology"/>
<keyword evidence="5 7" id="KW-0460">Magnesium</keyword>
<comment type="function">
    <text evidence="7">Involved in the regulation of glutamine synthetase GlnA, a key enzyme in the process to assimilate ammonia. When cellular nitrogen levels are high, the C-terminal adenylyl transferase (AT) inactivates GlnA by covalent transfer of an adenylyl group from ATP to specific tyrosine residue of GlnA, thus reducing its activity. Conversely, when nitrogen levels are low, the N-terminal adenylyl removase (AR) activates GlnA by removing the adenylyl group by phosphorolysis, increasing its activity. The regulatory region of GlnE binds the signal transduction protein PII (GlnB) which indicates the nitrogen status of the cell.</text>
</comment>
<dbReference type="GO" id="GO:0016874">
    <property type="term" value="F:ligase activity"/>
    <property type="evidence" value="ECO:0007669"/>
    <property type="project" value="UniProtKB-KW"/>
</dbReference>
<feature type="domain" description="PII-uridylyltransferase/Glutamine-synthetase adenylyltransferase" evidence="9">
    <location>
        <begin position="290"/>
        <end position="429"/>
    </location>
</feature>
<keyword evidence="1 7" id="KW-0808">Transferase</keyword>
<comment type="catalytic activity">
    <reaction evidence="7">
        <text>[glutamine synthetase]-L-tyrosine + ATP = [glutamine synthetase]-O(4)-(5'-adenylyl)-L-tyrosine + diphosphate</text>
        <dbReference type="Rhea" id="RHEA:18589"/>
        <dbReference type="Rhea" id="RHEA-COMP:10660"/>
        <dbReference type="Rhea" id="RHEA-COMP:10661"/>
        <dbReference type="ChEBI" id="CHEBI:30616"/>
        <dbReference type="ChEBI" id="CHEBI:33019"/>
        <dbReference type="ChEBI" id="CHEBI:46858"/>
        <dbReference type="ChEBI" id="CHEBI:83624"/>
        <dbReference type="EC" id="2.7.7.42"/>
    </reaction>
</comment>
<dbReference type="RefSeq" id="WP_332079447.1">
    <property type="nucleotide sequence ID" value="NZ_JAZHBM010000003.1"/>
</dbReference>
<dbReference type="Gene3D" id="1.20.120.1510">
    <property type="match status" value="1"/>
</dbReference>
<feature type="region of interest" description="Adenylyl transferase" evidence="7">
    <location>
        <begin position="445"/>
        <end position="925"/>
    </location>
</feature>
<dbReference type="EC" id="2.7.7.42" evidence="7"/>
<dbReference type="Pfam" id="PF03710">
    <property type="entry name" value="GlnE"/>
    <property type="match status" value="2"/>
</dbReference>
<accession>A0ABU7WID9</accession>
<comment type="cofactor">
    <cofactor evidence="7">
        <name>Mg(2+)</name>
        <dbReference type="ChEBI" id="CHEBI:18420"/>
    </cofactor>
</comment>
<comment type="similarity">
    <text evidence="7">Belongs to the GlnE family.</text>
</comment>
<evidence type="ECO:0000256" key="4">
    <source>
        <dbReference type="ARBA" id="ARBA00022840"/>
    </source>
</evidence>
<evidence type="ECO:0000313" key="11">
    <source>
        <dbReference type="Proteomes" id="UP001358324"/>
    </source>
</evidence>
<protein>
    <recommendedName>
        <fullName evidence="7">Bifunctional glutamine synthetase adenylyltransferase/adenylyl-removing enzyme</fullName>
    </recommendedName>
    <alternativeName>
        <fullName evidence="7">ATP:glutamine synthetase adenylyltransferase</fullName>
    </alternativeName>
    <alternativeName>
        <fullName evidence="7">ATase</fullName>
    </alternativeName>
    <domain>
        <recommendedName>
            <fullName evidence="7">Glutamine synthetase adenylyl-L-tyrosine phosphorylase</fullName>
            <ecNumber evidence="7">2.7.7.89</ecNumber>
        </recommendedName>
        <alternativeName>
            <fullName evidence="7">Adenylyl removase</fullName>
            <shortName evidence="7">AR</shortName>
            <shortName evidence="7">AT-N</shortName>
        </alternativeName>
    </domain>
    <domain>
        <recommendedName>
            <fullName evidence="7">Glutamine synthetase adenylyl transferase</fullName>
            <ecNumber evidence="7">2.7.7.42</ecNumber>
        </recommendedName>
        <alternativeName>
            <fullName evidence="7">Adenylyl transferase</fullName>
            <shortName evidence="7">AT</shortName>
            <shortName evidence="7">AT-C</shortName>
        </alternativeName>
    </domain>
</protein>
<dbReference type="InterPro" id="IPR023057">
    <property type="entry name" value="GlnE"/>
</dbReference>
<reference evidence="10 11" key="1">
    <citation type="submission" date="2024-01" db="EMBL/GenBank/DDBJ databases">
        <title>Novel species of the genus Luteimonas isolated from rivers.</title>
        <authorList>
            <person name="Lu H."/>
        </authorList>
    </citation>
    <scope>NUCLEOTIDE SEQUENCE [LARGE SCALE GENOMIC DNA]</scope>
    <source>
        <strain evidence="10 11">SMYT11W</strain>
    </source>
</reference>
<dbReference type="HAMAP" id="MF_00802">
    <property type="entry name" value="GlnE"/>
    <property type="match status" value="1"/>
</dbReference>
<keyword evidence="6 7" id="KW-0511">Multifunctional enzyme</keyword>
<dbReference type="EC" id="2.7.7.89" evidence="7"/>
<sequence>MPDASLPPEIDAQIDRLIARLPDTIRSDADAIARIRPVALASDFALDVLQRQPEVLAQLLEDDAQHGIASPTLDAGNRSEWPALLRRYRTASSARLVWRDVHGLDDVDATLAGSTALADTCLTLALDALEAEFAQRYGQVRDADGNVVRLVVFGLGKLGGGELNFSSDIDLIYGFATAGESDGARALAAEDYFTRLGQQLAKLLDENTADGFSHRVDLRLRPFGNAGRIALSFAAMEQYFQHEGRDWERYAWQKARPVAGDIEAGERFLSQLRPFIYRRYLDYGALDGLRQMKAMIAAEVARKELSDDIKRGDGGIREIEFLAQALQLIRGGREPALRDRRLLPTLEALHAHAQIDTDTLGLLQRAYRFLRQLENRLQMLRDAQTHRLPADPLDRLRIARGLGYADWDALVDALRAVRASVAQEFDALFAVRSQQRAVETDDDIAGYWRALPEGGERAVLDAAGFTDSAEVDAALRDFARSPSVRDLSDSARTRLDRLMPVLLQASAPADRPLQAIRRLLALLHNILRRASYLALLDERPAALARLVDVVTRSAFLAERLAAHPLLLDELLDTRDEGPLLQRGEMAQSCARALRQPDLEAGLLDLNETRQQLSFRIALATLDGRQSGQDATRQLAWLADAVVDTVLALAMRDLESTHGALPDARFAVIGYGSLGGEELGFGSDLDLVFLYDAPADAQSTGARPLDAQRWAARLGQKIVALLGTVTGGGRLYDVDVRLRPDGGKGLLVSSLASYAEYQRERAWTWEHQALVRARFVAGHDEMAAAFEDVRRDILAKPRDPAKLHEDVLSMRRRMRAELDRSVGDRFDLKQGRGGLVDLEFLLQWIVLREAATRPALLAPRATPLLLEAAGAEGVLDAALSAGLRAAHATLLELGLGCTLDRRTRIVVETPELDAARETIRCAAAWT</sequence>
<dbReference type="SUPFAM" id="SSF81301">
    <property type="entry name" value="Nucleotidyltransferase"/>
    <property type="match status" value="2"/>
</dbReference>
<keyword evidence="3 7" id="KW-0547">Nucleotide-binding</keyword>
<dbReference type="SUPFAM" id="SSF81593">
    <property type="entry name" value="Nucleotidyltransferase substrate binding subunit/domain"/>
    <property type="match status" value="2"/>
</dbReference>
<dbReference type="InterPro" id="IPR043519">
    <property type="entry name" value="NT_sf"/>
</dbReference>
<dbReference type="PANTHER" id="PTHR30621">
    <property type="entry name" value="GLUTAMINE SYNTHETASE ADENYLYLTRANSFERASE"/>
    <property type="match status" value="1"/>
</dbReference>
<dbReference type="Gene3D" id="3.30.460.10">
    <property type="entry name" value="Beta Polymerase, domain 2"/>
    <property type="match status" value="2"/>
</dbReference>
<evidence type="ECO:0000259" key="9">
    <source>
        <dbReference type="Pfam" id="PF08335"/>
    </source>
</evidence>
<dbReference type="InterPro" id="IPR013546">
    <property type="entry name" value="PII_UdlTrfase/GS_AdlTrfase"/>
</dbReference>
<keyword evidence="2 7" id="KW-0548">Nucleotidyltransferase</keyword>
<dbReference type="Gene3D" id="1.20.120.330">
    <property type="entry name" value="Nucleotidyltransferases domain 2"/>
    <property type="match status" value="2"/>
</dbReference>
<feature type="domain" description="Glutamate-ammonia ligase adenylyltransferase repeated" evidence="8">
    <location>
        <begin position="33"/>
        <end position="270"/>
    </location>
</feature>
<keyword evidence="11" id="KW-1185">Reference proteome</keyword>
<feature type="region of interest" description="Adenylyl removase" evidence="7">
    <location>
        <begin position="1"/>
        <end position="434"/>
    </location>
</feature>
<dbReference type="Pfam" id="PF08335">
    <property type="entry name" value="GlnD_UR_UTase"/>
    <property type="match status" value="1"/>
</dbReference>
<name>A0ABU7WID9_9GAMM</name>
<dbReference type="GO" id="GO:0008882">
    <property type="term" value="F:[glutamate-ammonia-ligase] adenylyltransferase activity"/>
    <property type="evidence" value="ECO:0007669"/>
    <property type="project" value="UniProtKB-EC"/>
</dbReference>
<comment type="catalytic activity">
    <reaction evidence="7">
        <text>[glutamine synthetase]-O(4)-(5'-adenylyl)-L-tyrosine + phosphate = [glutamine synthetase]-L-tyrosine + ADP</text>
        <dbReference type="Rhea" id="RHEA:43716"/>
        <dbReference type="Rhea" id="RHEA-COMP:10660"/>
        <dbReference type="Rhea" id="RHEA-COMP:10661"/>
        <dbReference type="ChEBI" id="CHEBI:43474"/>
        <dbReference type="ChEBI" id="CHEBI:46858"/>
        <dbReference type="ChEBI" id="CHEBI:83624"/>
        <dbReference type="ChEBI" id="CHEBI:456216"/>
        <dbReference type="EC" id="2.7.7.89"/>
    </reaction>
</comment>
<gene>
    <name evidence="7 10" type="primary">glnE</name>
    <name evidence="10" type="ORF">V3391_16115</name>
</gene>
<dbReference type="PANTHER" id="PTHR30621:SF0">
    <property type="entry name" value="BIFUNCTIONAL GLUTAMINE SYNTHETASE ADENYLYLTRANSFERASE_ADENYLYL-REMOVING ENZYME"/>
    <property type="match status" value="1"/>
</dbReference>
<dbReference type="InterPro" id="IPR005190">
    <property type="entry name" value="GlnE_rpt_dom"/>
</dbReference>
<evidence type="ECO:0000256" key="6">
    <source>
        <dbReference type="ARBA" id="ARBA00023268"/>
    </source>
</evidence>
<evidence type="ECO:0000313" key="10">
    <source>
        <dbReference type="EMBL" id="MEF3083743.1"/>
    </source>
</evidence>
<keyword evidence="10" id="KW-0436">Ligase</keyword>
<evidence type="ECO:0000256" key="1">
    <source>
        <dbReference type="ARBA" id="ARBA00022679"/>
    </source>
</evidence>
<comment type="caution">
    <text evidence="10">The sequence shown here is derived from an EMBL/GenBank/DDBJ whole genome shotgun (WGS) entry which is preliminary data.</text>
</comment>
<organism evidence="10 11">
    <name type="scientific">Luteimonas flava</name>
    <dbReference type="NCBI Taxonomy" id="3115822"/>
    <lineage>
        <taxon>Bacteria</taxon>
        <taxon>Pseudomonadati</taxon>
        <taxon>Pseudomonadota</taxon>
        <taxon>Gammaproteobacteria</taxon>
        <taxon>Lysobacterales</taxon>
        <taxon>Lysobacteraceae</taxon>
        <taxon>Luteimonas</taxon>
    </lineage>
</organism>
<dbReference type="EMBL" id="JAZHBM010000003">
    <property type="protein sequence ID" value="MEF3083743.1"/>
    <property type="molecule type" value="Genomic_DNA"/>
</dbReference>
<evidence type="ECO:0000259" key="8">
    <source>
        <dbReference type="Pfam" id="PF03710"/>
    </source>
</evidence>
<feature type="domain" description="Glutamate-ammonia ligase adenylyltransferase repeated" evidence="8">
    <location>
        <begin position="544"/>
        <end position="786"/>
    </location>
</feature>
<evidence type="ECO:0000256" key="2">
    <source>
        <dbReference type="ARBA" id="ARBA00022695"/>
    </source>
</evidence>